<dbReference type="Proteomes" id="UP000092565">
    <property type="component" value="Chromosome"/>
</dbReference>
<proteinExistence type="predicted"/>
<sequence>MRRASTYCAPRSPKSKSGTPRNLCTDSATTLPRFTQVQWVQGPRRLVAKLSP</sequence>
<name>A0A1B0ZMW7_9RHOB</name>
<protein>
    <submittedName>
        <fullName evidence="2">Uncharacterized protein</fullName>
    </submittedName>
</protein>
<evidence type="ECO:0000313" key="3">
    <source>
        <dbReference type="Proteomes" id="UP000092565"/>
    </source>
</evidence>
<evidence type="ECO:0000256" key="1">
    <source>
        <dbReference type="SAM" id="MobiDB-lite"/>
    </source>
</evidence>
<organism evidence="2 3">
    <name type="scientific">Phaeobacter gallaeciensis</name>
    <dbReference type="NCBI Taxonomy" id="60890"/>
    <lineage>
        <taxon>Bacteria</taxon>
        <taxon>Pseudomonadati</taxon>
        <taxon>Pseudomonadota</taxon>
        <taxon>Alphaproteobacteria</taxon>
        <taxon>Rhodobacterales</taxon>
        <taxon>Roseobacteraceae</taxon>
        <taxon>Phaeobacter</taxon>
    </lineage>
</organism>
<accession>A0A1B0ZMW7</accession>
<feature type="region of interest" description="Disordered" evidence="1">
    <location>
        <begin position="1"/>
        <end position="23"/>
    </location>
</feature>
<gene>
    <name evidence="2" type="ORF">JL2886_00589</name>
</gene>
<dbReference type="EMBL" id="CP015124">
    <property type="protein sequence ID" value="ANP35516.1"/>
    <property type="molecule type" value="Genomic_DNA"/>
</dbReference>
<keyword evidence="3" id="KW-1185">Reference proteome</keyword>
<reference evidence="2 3" key="1">
    <citation type="submission" date="2016-04" db="EMBL/GenBank/DDBJ databases">
        <authorList>
            <person name="Evans L.H."/>
            <person name="Alamgir A."/>
            <person name="Owens N."/>
            <person name="Weber N.D."/>
            <person name="Virtaneva K."/>
            <person name="Barbian K."/>
            <person name="Babar A."/>
            <person name="Rosenke K."/>
        </authorList>
    </citation>
    <scope>NUCLEOTIDE SEQUENCE [LARGE SCALE GENOMIC DNA]</scope>
    <source>
        <strain evidence="2 3">JL2886</strain>
    </source>
</reference>
<dbReference type="AlphaFoldDB" id="A0A1B0ZMW7"/>
<evidence type="ECO:0000313" key="2">
    <source>
        <dbReference type="EMBL" id="ANP35516.1"/>
    </source>
</evidence>